<keyword evidence="2" id="KW-0732">Signal</keyword>
<reference evidence="3" key="1">
    <citation type="submission" date="2020-01" db="EMBL/GenBank/DDBJ databases">
        <authorList>
            <person name="Meier V. D."/>
            <person name="Meier V D."/>
        </authorList>
    </citation>
    <scope>NUCLEOTIDE SEQUENCE</scope>
    <source>
        <strain evidence="3">HLG_WM_MAG_10</strain>
    </source>
</reference>
<keyword evidence="1" id="KW-0175">Coiled coil</keyword>
<name>A0A6S6UES7_9BACT</name>
<gene>
    <name evidence="3" type="ORF">HELGO_WM23284</name>
</gene>
<proteinExistence type="predicted"/>
<feature type="coiled-coil region" evidence="1">
    <location>
        <begin position="145"/>
        <end position="235"/>
    </location>
</feature>
<evidence type="ECO:0000256" key="1">
    <source>
        <dbReference type="SAM" id="Coils"/>
    </source>
</evidence>
<sequence>MKNLLLIVALLAFQTSLFAQLPDFDFKVTESTQSMSQGSANALVVSFPKASEKTVSKNWKTYAKKFKGKLSYDKNQGEYFLDNAELKEMSENNVDVRAKITQKGEGVELVVWFNLGVTYLSSNEHAERYPSAETFLRKFDLMIYAELMKEQLKEEEKKMKLMAKELKKIEKAQEKEQKKIDKEQKAIEKAQKAIDESKKVIGEQEEAKVKQNAEIEYQNELIEKINAKIKEAKKK</sequence>
<protein>
    <recommendedName>
        <fullName evidence="4">Laminin subunit beta-1</fullName>
    </recommendedName>
</protein>
<accession>A0A6S6UES7</accession>
<organism evidence="3">
    <name type="scientific">uncultured Aureispira sp</name>
    <dbReference type="NCBI Taxonomy" id="1331704"/>
    <lineage>
        <taxon>Bacteria</taxon>
        <taxon>Pseudomonadati</taxon>
        <taxon>Bacteroidota</taxon>
        <taxon>Saprospiria</taxon>
        <taxon>Saprospirales</taxon>
        <taxon>Saprospiraceae</taxon>
        <taxon>Aureispira</taxon>
        <taxon>environmental samples</taxon>
    </lineage>
</organism>
<dbReference type="AlphaFoldDB" id="A0A6S6UES7"/>
<dbReference type="EMBL" id="CACVAQ010000450">
    <property type="protein sequence ID" value="CAA6828951.1"/>
    <property type="molecule type" value="Genomic_DNA"/>
</dbReference>
<feature type="signal peptide" evidence="2">
    <location>
        <begin position="1"/>
        <end position="19"/>
    </location>
</feature>
<evidence type="ECO:0000256" key="2">
    <source>
        <dbReference type="SAM" id="SignalP"/>
    </source>
</evidence>
<evidence type="ECO:0008006" key="4">
    <source>
        <dbReference type="Google" id="ProtNLM"/>
    </source>
</evidence>
<feature type="chain" id="PRO_5027770058" description="Laminin subunit beta-1" evidence="2">
    <location>
        <begin position="20"/>
        <end position="235"/>
    </location>
</feature>
<evidence type="ECO:0000313" key="3">
    <source>
        <dbReference type="EMBL" id="CAA6828951.1"/>
    </source>
</evidence>